<dbReference type="Pfam" id="PF17900">
    <property type="entry name" value="Peptidase_M1_N"/>
    <property type="match status" value="1"/>
</dbReference>
<comment type="catalytic activity">
    <reaction evidence="1">
        <text>Release of an N-terminal amino acid, Xaa-|-Yaa- from a peptide, amide or arylamide. Xaa is preferably Ala, but may be most amino acids including Pro (slow action). When a terminal hydrophobic residue is followed by a prolyl residue, the two may be released as an intact Xaa-Pro dipeptide.</text>
        <dbReference type="EC" id="3.4.11.2"/>
    </reaction>
</comment>
<dbReference type="PANTHER" id="PTHR11533:SF174">
    <property type="entry name" value="PUROMYCIN-SENSITIVE AMINOPEPTIDASE-RELATED"/>
    <property type="match status" value="1"/>
</dbReference>
<keyword evidence="17" id="KW-1185">Reference proteome</keyword>
<evidence type="ECO:0000256" key="12">
    <source>
        <dbReference type="ARBA" id="ARBA00029811"/>
    </source>
</evidence>
<proteinExistence type="inferred from homology"/>
<gene>
    <name evidence="16" type="ORF">SM116_13955</name>
</gene>
<evidence type="ECO:0000256" key="6">
    <source>
        <dbReference type="ARBA" id="ARBA00022438"/>
    </source>
</evidence>
<comment type="similarity">
    <text evidence="3">Belongs to the peptidase M1 family.</text>
</comment>
<dbReference type="PRINTS" id="PR00756">
    <property type="entry name" value="ALADIPTASE"/>
</dbReference>
<dbReference type="Gene3D" id="1.10.390.10">
    <property type="entry name" value="Neutral Protease Domain 2"/>
    <property type="match status" value="1"/>
</dbReference>
<feature type="domain" description="Aminopeptidase N-like N-terminal" evidence="15">
    <location>
        <begin position="17"/>
        <end position="188"/>
    </location>
</feature>
<evidence type="ECO:0000256" key="1">
    <source>
        <dbReference type="ARBA" id="ARBA00000098"/>
    </source>
</evidence>
<comment type="cofactor">
    <cofactor evidence="2">
        <name>Zn(2+)</name>
        <dbReference type="ChEBI" id="CHEBI:29105"/>
    </cofactor>
</comment>
<evidence type="ECO:0000259" key="14">
    <source>
        <dbReference type="Pfam" id="PF01433"/>
    </source>
</evidence>
<keyword evidence="8" id="KW-0479">Metal-binding</keyword>
<evidence type="ECO:0000313" key="16">
    <source>
        <dbReference type="EMBL" id="WPR88861.1"/>
    </source>
</evidence>
<feature type="domain" description="Peptidase M1 membrane alanine aminopeptidase" evidence="14">
    <location>
        <begin position="226"/>
        <end position="399"/>
    </location>
</feature>
<keyword evidence="7" id="KW-0645">Protease</keyword>
<keyword evidence="6 16" id="KW-0031">Aminopeptidase</keyword>
<evidence type="ECO:0000256" key="13">
    <source>
        <dbReference type="ARBA" id="ARBA00031533"/>
    </source>
</evidence>
<accession>A0ABZ0SNJ9</accession>
<dbReference type="InterPro" id="IPR001930">
    <property type="entry name" value="Peptidase_M1"/>
</dbReference>
<evidence type="ECO:0000256" key="3">
    <source>
        <dbReference type="ARBA" id="ARBA00010136"/>
    </source>
</evidence>
<dbReference type="InterPro" id="IPR014782">
    <property type="entry name" value="Peptidase_M1_dom"/>
</dbReference>
<organism evidence="16 17">
    <name type="scientific">Microbacterium rhizosphaerae</name>
    <dbReference type="NCBI Taxonomy" id="1678237"/>
    <lineage>
        <taxon>Bacteria</taxon>
        <taxon>Bacillati</taxon>
        <taxon>Actinomycetota</taxon>
        <taxon>Actinomycetes</taxon>
        <taxon>Micrococcales</taxon>
        <taxon>Microbacteriaceae</taxon>
        <taxon>Microbacterium</taxon>
    </lineage>
</organism>
<sequence length="423" mass="46546">MSDRYTPQSGDPSFDVESYELDLSYRVRVNRLEGRAIVNAIAAQPLPSFSLDFIGLRASRVRVDGDRRTTFRQSQRTLRVTPPAPLRAGEAFSVDIAYAGAPAPRRTRWGAIGWEELEDGALVASQPIGAPTWFPCNDRPDDRASYRITLRTDAPYTPIATGVRTSVGRTGGLTTAIFESRVPTATYLVAAHIGMYRETVLYGPVPITLAHPAALAAPVRAAFADVPRMLQVFADAFGAYPQEACTIVITPDELEIPLEAQGLATFGANHLDAASHRLVAHELAHQWFGNSVGLARWEDIWLNEGFACYAEWIWSEASGGVTADHLARWHHARLKGMPQDLLITDPGPDRMFDDVIYKRGALTLHALRTTIGDAAFFDLLRAWTGRHRHSLVTTDDFRALVAGTGQSGLLEQWIDRLPLPALP</sequence>
<evidence type="ECO:0000256" key="2">
    <source>
        <dbReference type="ARBA" id="ARBA00001947"/>
    </source>
</evidence>
<dbReference type="Pfam" id="PF01433">
    <property type="entry name" value="Peptidase_M1"/>
    <property type="match status" value="1"/>
</dbReference>
<dbReference type="InterPro" id="IPR042097">
    <property type="entry name" value="Aminopeptidase_N-like_N_sf"/>
</dbReference>
<protein>
    <recommendedName>
        <fullName evidence="5">Aminopeptidase N</fullName>
        <ecNumber evidence="4">3.4.11.2</ecNumber>
    </recommendedName>
    <alternativeName>
        <fullName evidence="12">Alanine aminopeptidase</fullName>
    </alternativeName>
    <alternativeName>
        <fullName evidence="13">Lysyl aminopeptidase</fullName>
    </alternativeName>
</protein>
<evidence type="ECO:0000256" key="9">
    <source>
        <dbReference type="ARBA" id="ARBA00022801"/>
    </source>
</evidence>
<name>A0ABZ0SNJ9_9MICO</name>
<keyword evidence="9 16" id="KW-0378">Hydrolase</keyword>
<evidence type="ECO:0000256" key="4">
    <source>
        <dbReference type="ARBA" id="ARBA00012564"/>
    </source>
</evidence>
<keyword evidence="11" id="KW-0482">Metalloprotease</keyword>
<dbReference type="InterPro" id="IPR027268">
    <property type="entry name" value="Peptidase_M4/M1_CTD_sf"/>
</dbReference>
<dbReference type="SUPFAM" id="SSF63737">
    <property type="entry name" value="Leukotriene A4 hydrolase N-terminal domain"/>
    <property type="match status" value="1"/>
</dbReference>
<dbReference type="SUPFAM" id="SSF55486">
    <property type="entry name" value="Metalloproteases ('zincins'), catalytic domain"/>
    <property type="match status" value="1"/>
</dbReference>
<dbReference type="Proteomes" id="UP001323798">
    <property type="component" value="Chromosome"/>
</dbReference>
<keyword evidence="10" id="KW-0862">Zinc</keyword>
<reference evidence="16 17" key="1">
    <citation type="submission" date="2023-11" db="EMBL/GenBank/DDBJ databases">
        <title>Genome sequence of Microbacterium rhizosphaerae KACC 19337.</title>
        <authorList>
            <person name="Choi H."/>
            <person name="Kim S."/>
            <person name="Kim Y."/>
            <person name="Kwon S.-W."/>
            <person name="Heo J."/>
        </authorList>
    </citation>
    <scope>NUCLEOTIDE SEQUENCE [LARGE SCALE GENOMIC DNA]</scope>
    <source>
        <strain evidence="16 17">KACC 19337</strain>
    </source>
</reference>
<dbReference type="PANTHER" id="PTHR11533">
    <property type="entry name" value="PROTEASE M1 ZINC METALLOPROTEASE"/>
    <property type="match status" value="1"/>
</dbReference>
<evidence type="ECO:0000256" key="5">
    <source>
        <dbReference type="ARBA" id="ARBA00015611"/>
    </source>
</evidence>
<dbReference type="InterPro" id="IPR045357">
    <property type="entry name" value="Aminopeptidase_N-like_N"/>
</dbReference>
<evidence type="ECO:0000313" key="17">
    <source>
        <dbReference type="Proteomes" id="UP001323798"/>
    </source>
</evidence>
<evidence type="ECO:0000259" key="15">
    <source>
        <dbReference type="Pfam" id="PF17900"/>
    </source>
</evidence>
<evidence type="ECO:0000256" key="8">
    <source>
        <dbReference type="ARBA" id="ARBA00022723"/>
    </source>
</evidence>
<evidence type="ECO:0000256" key="11">
    <source>
        <dbReference type="ARBA" id="ARBA00023049"/>
    </source>
</evidence>
<dbReference type="RefSeq" id="WP_320941578.1">
    <property type="nucleotide sequence ID" value="NZ_BAABEU010000005.1"/>
</dbReference>
<dbReference type="GO" id="GO:0004177">
    <property type="term" value="F:aminopeptidase activity"/>
    <property type="evidence" value="ECO:0007669"/>
    <property type="project" value="UniProtKB-KW"/>
</dbReference>
<dbReference type="EMBL" id="CP139368">
    <property type="protein sequence ID" value="WPR88861.1"/>
    <property type="molecule type" value="Genomic_DNA"/>
</dbReference>
<evidence type="ECO:0000256" key="7">
    <source>
        <dbReference type="ARBA" id="ARBA00022670"/>
    </source>
</evidence>
<dbReference type="EC" id="3.4.11.2" evidence="4"/>
<dbReference type="CDD" id="cd09603">
    <property type="entry name" value="M1_APN_like"/>
    <property type="match status" value="1"/>
</dbReference>
<dbReference type="Gene3D" id="2.60.40.1730">
    <property type="entry name" value="tricorn interacting facor f3 domain"/>
    <property type="match status" value="1"/>
</dbReference>
<evidence type="ECO:0000256" key="10">
    <source>
        <dbReference type="ARBA" id="ARBA00022833"/>
    </source>
</evidence>
<dbReference type="InterPro" id="IPR050344">
    <property type="entry name" value="Peptidase_M1_aminopeptidases"/>
</dbReference>